<protein>
    <recommendedName>
        <fullName evidence="2">BIG2 domain-containing protein</fullName>
    </recommendedName>
</protein>
<feature type="non-terminal residue" evidence="3">
    <location>
        <position position="85"/>
    </location>
</feature>
<accession>A0A099ICN6</accession>
<dbReference type="SUPFAM" id="SSF49373">
    <property type="entry name" value="Invasin/intimin cell-adhesion fragments"/>
    <property type="match status" value="1"/>
</dbReference>
<dbReference type="InterPro" id="IPR008964">
    <property type="entry name" value="Invasin/intimin_cell_adhesion"/>
</dbReference>
<dbReference type="InterPro" id="IPR003343">
    <property type="entry name" value="Big_2"/>
</dbReference>
<gene>
    <name evidence="3" type="ORF">CIAN88_01370</name>
</gene>
<name>A0A099ICN6_CLOIN</name>
<feature type="chain" id="PRO_5001946908" description="BIG2 domain-containing protein" evidence="1">
    <location>
        <begin position="24"/>
        <end position="85"/>
    </location>
</feature>
<proteinExistence type="predicted"/>
<evidence type="ECO:0000256" key="1">
    <source>
        <dbReference type="SAM" id="SignalP"/>
    </source>
</evidence>
<evidence type="ECO:0000259" key="2">
    <source>
        <dbReference type="Pfam" id="PF02368"/>
    </source>
</evidence>
<keyword evidence="1" id="KW-0732">Signal</keyword>
<organism evidence="3 4">
    <name type="scientific">Clostridium innocuum</name>
    <dbReference type="NCBI Taxonomy" id="1522"/>
    <lineage>
        <taxon>Bacteria</taxon>
        <taxon>Bacillati</taxon>
        <taxon>Bacillota</taxon>
        <taxon>Clostridia</taxon>
        <taxon>Eubacteriales</taxon>
        <taxon>Clostridiaceae</taxon>
        <taxon>Clostridium</taxon>
    </lineage>
</organism>
<feature type="domain" description="BIG2" evidence="2">
    <location>
        <begin position="36"/>
        <end position="85"/>
    </location>
</feature>
<dbReference type="Proteomes" id="UP000030008">
    <property type="component" value="Unassembled WGS sequence"/>
</dbReference>
<dbReference type="Pfam" id="PF02368">
    <property type="entry name" value="Big_2"/>
    <property type="match status" value="1"/>
</dbReference>
<dbReference type="Gene3D" id="2.60.40.1080">
    <property type="match status" value="1"/>
</dbReference>
<feature type="signal peptide" evidence="1">
    <location>
        <begin position="1"/>
        <end position="23"/>
    </location>
</feature>
<evidence type="ECO:0000313" key="4">
    <source>
        <dbReference type="Proteomes" id="UP000030008"/>
    </source>
</evidence>
<reference evidence="3 4" key="1">
    <citation type="submission" date="2014-08" db="EMBL/GenBank/DDBJ databases">
        <title>Clostridium innocuum, an unnegligible vancomycin-resistant pathogen causing extra-intestinal infections.</title>
        <authorList>
            <person name="Feng Y."/>
            <person name="Chiu C.-H."/>
        </authorList>
    </citation>
    <scope>NUCLEOTIDE SEQUENCE [LARGE SCALE GENOMIC DNA]</scope>
    <source>
        <strain evidence="3 4">AN88</strain>
    </source>
</reference>
<dbReference type="RefSeq" id="WP_044903514.1">
    <property type="nucleotide sequence ID" value="NZ_JQIF01000006.1"/>
</dbReference>
<dbReference type="AlphaFoldDB" id="A0A099ICN6"/>
<sequence length="85" mass="9316">MEKVVLFAVICCLLFGQTISLNAISTEDCIGSEKNFKYFSLSENDVTVELGKNIQLEVLGEYSQINWRVGNPQIASVDANGKVTA</sequence>
<comment type="caution">
    <text evidence="3">The sequence shown here is derived from an EMBL/GenBank/DDBJ whole genome shotgun (WGS) entry which is preliminary data.</text>
</comment>
<evidence type="ECO:0000313" key="3">
    <source>
        <dbReference type="EMBL" id="KGJ54892.1"/>
    </source>
</evidence>
<dbReference type="EMBL" id="JQIF01000006">
    <property type="protein sequence ID" value="KGJ54892.1"/>
    <property type="molecule type" value="Genomic_DNA"/>
</dbReference>